<dbReference type="Proteomes" id="UP000184436">
    <property type="component" value="Unassembled WGS sequence"/>
</dbReference>
<sequence length="99" mass="10995">MKKKVFLVVLAITVVSAVCVKKSMKGVRLTDLGLENVEALAADNEGTSVGTCYLEEPTSSDRDHKLFCDRRTDNSTIYPCPQTTTYGPYLENSRDRCTK</sequence>
<accession>A0A1M5DCI8</accession>
<dbReference type="RefSeq" id="WP_025075540.1">
    <property type="nucleotide sequence ID" value="NZ_FQVD01000028.1"/>
</dbReference>
<dbReference type="OrthoDB" id="1048874at2"/>
<name>A0A1M5DCI8_9BACE</name>
<gene>
    <name evidence="1" type="ORF">SAMN05444349_12830</name>
</gene>
<protein>
    <submittedName>
        <fullName evidence="1">NVEALA protein</fullName>
    </submittedName>
</protein>
<proteinExistence type="predicted"/>
<evidence type="ECO:0000313" key="2">
    <source>
        <dbReference type="Proteomes" id="UP000184436"/>
    </source>
</evidence>
<dbReference type="AlphaFoldDB" id="A0A1M5DCI8"/>
<dbReference type="Pfam" id="PF14055">
    <property type="entry name" value="NVEALA"/>
    <property type="match status" value="1"/>
</dbReference>
<dbReference type="InterPro" id="IPR025905">
    <property type="entry name" value="NVEALA"/>
</dbReference>
<reference evidence="1 2" key="1">
    <citation type="submission" date="2016-11" db="EMBL/GenBank/DDBJ databases">
        <authorList>
            <person name="Jaros S."/>
            <person name="Januszkiewicz K."/>
            <person name="Wedrychowicz H."/>
        </authorList>
    </citation>
    <scope>NUCLEOTIDE SEQUENCE [LARGE SCALE GENOMIC DNA]</scope>
    <source>
        <strain evidence="1 2">DSM 26883</strain>
    </source>
</reference>
<organism evidence="1 2">
    <name type="scientific">Bacteroides faecichinchillae</name>
    <dbReference type="NCBI Taxonomy" id="871325"/>
    <lineage>
        <taxon>Bacteria</taxon>
        <taxon>Pseudomonadati</taxon>
        <taxon>Bacteroidota</taxon>
        <taxon>Bacteroidia</taxon>
        <taxon>Bacteroidales</taxon>
        <taxon>Bacteroidaceae</taxon>
        <taxon>Bacteroides</taxon>
    </lineage>
</organism>
<keyword evidence="2" id="KW-1185">Reference proteome</keyword>
<evidence type="ECO:0000313" key="1">
    <source>
        <dbReference type="EMBL" id="SHF64788.1"/>
    </source>
</evidence>
<dbReference type="EMBL" id="FQVD01000028">
    <property type="protein sequence ID" value="SHF64788.1"/>
    <property type="molecule type" value="Genomic_DNA"/>
</dbReference>
<dbReference type="STRING" id="871325.SAMN05444349_12830"/>